<dbReference type="Pfam" id="PF12802">
    <property type="entry name" value="MarR_2"/>
    <property type="match status" value="1"/>
</dbReference>
<protein>
    <submittedName>
        <fullName evidence="3">MarR family transcriptional regulator</fullName>
    </submittedName>
</protein>
<accession>A0ABD5MUW3</accession>
<keyword evidence="4" id="KW-1185">Reference proteome</keyword>
<sequence>MNSDLREAVADLPPSAKLVFVVLENHERLTQSALAEETLLPQRTVRYALDELREAGVLHEQLNIMDARQRFYSLADAEESADDTADDPAVGIASEPSASAR</sequence>
<proteinExistence type="predicted"/>
<dbReference type="InterPro" id="IPR036390">
    <property type="entry name" value="WH_DNA-bd_sf"/>
</dbReference>
<feature type="compositionally biased region" description="Acidic residues" evidence="1">
    <location>
        <begin position="77"/>
        <end position="86"/>
    </location>
</feature>
<evidence type="ECO:0000313" key="3">
    <source>
        <dbReference type="EMBL" id="MFB9825776.1"/>
    </source>
</evidence>
<dbReference type="InterPro" id="IPR036388">
    <property type="entry name" value="WH-like_DNA-bd_sf"/>
</dbReference>
<evidence type="ECO:0000256" key="1">
    <source>
        <dbReference type="SAM" id="MobiDB-lite"/>
    </source>
</evidence>
<dbReference type="InterPro" id="IPR000835">
    <property type="entry name" value="HTH_MarR-typ"/>
</dbReference>
<evidence type="ECO:0000259" key="2">
    <source>
        <dbReference type="Pfam" id="PF12802"/>
    </source>
</evidence>
<dbReference type="Proteomes" id="UP001589595">
    <property type="component" value="Unassembled WGS sequence"/>
</dbReference>
<dbReference type="GO" id="GO:0006355">
    <property type="term" value="P:regulation of DNA-templated transcription"/>
    <property type="evidence" value="ECO:0007669"/>
    <property type="project" value="UniProtKB-ARBA"/>
</dbReference>
<comment type="caution">
    <text evidence="3">The sequence shown here is derived from an EMBL/GenBank/DDBJ whole genome shotgun (WGS) entry which is preliminary data.</text>
</comment>
<dbReference type="EMBL" id="JBHMAJ010000010">
    <property type="protein sequence ID" value="MFB9825776.1"/>
    <property type="molecule type" value="Genomic_DNA"/>
</dbReference>
<gene>
    <name evidence="3" type="ORF">ACFFOL_16530</name>
</gene>
<organism evidence="3 4">
    <name type="scientific">Halobaculum roseum</name>
    <dbReference type="NCBI Taxonomy" id="2175149"/>
    <lineage>
        <taxon>Archaea</taxon>
        <taxon>Methanobacteriati</taxon>
        <taxon>Methanobacteriota</taxon>
        <taxon>Stenosarchaea group</taxon>
        <taxon>Halobacteria</taxon>
        <taxon>Halobacteriales</taxon>
        <taxon>Haloferacaceae</taxon>
        <taxon>Halobaculum</taxon>
    </lineage>
</organism>
<feature type="region of interest" description="Disordered" evidence="1">
    <location>
        <begin position="77"/>
        <end position="101"/>
    </location>
</feature>
<evidence type="ECO:0000313" key="4">
    <source>
        <dbReference type="Proteomes" id="UP001589595"/>
    </source>
</evidence>
<name>A0ABD5MUW3_9EURY</name>
<dbReference type="Gene3D" id="1.10.10.10">
    <property type="entry name" value="Winged helix-like DNA-binding domain superfamily/Winged helix DNA-binding domain"/>
    <property type="match status" value="1"/>
</dbReference>
<dbReference type="GeneID" id="67211757"/>
<dbReference type="RefSeq" id="WP_222921584.1">
    <property type="nucleotide sequence ID" value="NZ_CP082286.1"/>
</dbReference>
<dbReference type="AlphaFoldDB" id="A0ABD5MUW3"/>
<feature type="domain" description="HTH marR-type" evidence="2">
    <location>
        <begin position="11"/>
        <end position="69"/>
    </location>
</feature>
<reference evidence="3" key="1">
    <citation type="submission" date="2024-09" db="EMBL/GenBank/DDBJ databases">
        <authorList>
            <person name="Sun Q."/>
        </authorList>
    </citation>
    <scope>NUCLEOTIDE SEQUENCE [LARGE SCALE GENOMIC DNA]</scope>
    <source>
        <strain evidence="3">JCM 31273</strain>
    </source>
</reference>
<dbReference type="SUPFAM" id="SSF46785">
    <property type="entry name" value="Winged helix' DNA-binding domain"/>
    <property type="match status" value="1"/>
</dbReference>